<accession>A0A6A3MW72</accession>
<dbReference type="InterPro" id="IPR043502">
    <property type="entry name" value="DNA/RNA_pol_sf"/>
</dbReference>
<protein>
    <recommendedName>
        <fullName evidence="1">Reverse transcriptase domain-containing protein</fullName>
    </recommendedName>
</protein>
<organism evidence="2 3">
    <name type="scientific">Phytophthora rubi</name>
    <dbReference type="NCBI Taxonomy" id="129364"/>
    <lineage>
        <taxon>Eukaryota</taxon>
        <taxon>Sar</taxon>
        <taxon>Stramenopiles</taxon>
        <taxon>Oomycota</taxon>
        <taxon>Peronosporomycetes</taxon>
        <taxon>Peronosporales</taxon>
        <taxon>Peronosporaceae</taxon>
        <taxon>Phytophthora</taxon>
    </lineage>
</organism>
<evidence type="ECO:0000313" key="2">
    <source>
        <dbReference type="EMBL" id="KAE9037423.1"/>
    </source>
</evidence>
<evidence type="ECO:0000259" key="1">
    <source>
        <dbReference type="Pfam" id="PF00078"/>
    </source>
</evidence>
<dbReference type="Gene3D" id="3.30.70.270">
    <property type="match status" value="1"/>
</dbReference>
<evidence type="ECO:0000313" key="3">
    <source>
        <dbReference type="Proteomes" id="UP000435112"/>
    </source>
</evidence>
<reference evidence="2 3" key="1">
    <citation type="submission" date="2018-09" db="EMBL/GenBank/DDBJ databases">
        <title>Genomic investigation of the strawberry pathogen Phytophthora fragariae indicates pathogenicity is determined by transcriptional variation in three key races.</title>
        <authorList>
            <person name="Adams T.M."/>
            <person name="Armitage A.D."/>
            <person name="Sobczyk M.K."/>
            <person name="Bates H.J."/>
            <person name="Dunwell J.M."/>
            <person name="Nellist C.F."/>
            <person name="Harrison R.J."/>
        </authorList>
    </citation>
    <scope>NUCLEOTIDE SEQUENCE [LARGE SCALE GENOMIC DNA]</scope>
    <source>
        <strain evidence="2 3">SCRP324</strain>
    </source>
</reference>
<dbReference type="InterPro" id="IPR043128">
    <property type="entry name" value="Rev_trsase/Diguanyl_cyclase"/>
</dbReference>
<dbReference type="InterPro" id="IPR053134">
    <property type="entry name" value="RNA-dir_DNA_polymerase"/>
</dbReference>
<dbReference type="SUPFAM" id="SSF56672">
    <property type="entry name" value="DNA/RNA polymerases"/>
    <property type="match status" value="1"/>
</dbReference>
<dbReference type="PANTHER" id="PTHR24559">
    <property type="entry name" value="TRANSPOSON TY3-I GAG-POL POLYPROTEIN"/>
    <property type="match status" value="1"/>
</dbReference>
<dbReference type="CDD" id="cd01647">
    <property type="entry name" value="RT_LTR"/>
    <property type="match status" value="1"/>
</dbReference>
<dbReference type="PANTHER" id="PTHR24559:SF444">
    <property type="entry name" value="REVERSE TRANSCRIPTASE DOMAIN-CONTAINING PROTEIN"/>
    <property type="match status" value="1"/>
</dbReference>
<dbReference type="Gene3D" id="3.10.10.10">
    <property type="entry name" value="HIV Type 1 Reverse Transcriptase, subunit A, domain 1"/>
    <property type="match status" value="1"/>
</dbReference>
<feature type="domain" description="Reverse transcriptase" evidence="1">
    <location>
        <begin position="5"/>
        <end position="123"/>
    </location>
</feature>
<sequence>MSDSVIYTAINLTDGFYQILMRESDIPLTAVSTPSVMLWEWLVMPQGLKNAPATFNRLVSYVLRLLRAFAPSYFDGIFVHSRAEDGLSAVDVHLRHLRKVFEKMRKNKLYGNLKKCVFLRRKFRC</sequence>
<dbReference type="EMBL" id="QXFU01000298">
    <property type="protein sequence ID" value="KAE9037423.1"/>
    <property type="molecule type" value="Genomic_DNA"/>
</dbReference>
<dbReference type="InterPro" id="IPR000477">
    <property type="entry name" value="RT_dom"/>
</dbReference>
<proteinExistence type="predicted"/>
<dbReference type="Proteomes" id="UP000435112">
    <property type="component" value="Unassembled WGS sequence"/>
</dbReference>
<gene>
    <name evidence="2" type="ORF">PR002_g6575</name>
</gene>
<name>A0A6A3MW72_9STRA</name>
<dbReference type="Pfam" id="PF00078">
    <property type="entry name" value="RVT_1"/>
    <property type="match status" value="1"/>
</dbReference>
<dbReference type="AlphaFoldDB" id="A0A6A3MW72"/>
<comment type="caution">
    <text evidence="2">The sequence shown here is derived from an EMBL/GenBank/DDBJ whole genome shotgun (WGS) entry which is preliminary data.</text>
</comment>
<dbReference type="OrthoDB" id="420169at2759"/>